<accession>A0A2U2DGC3</accession>
<dbReference type="InterPro" id="IPR012337">
    <property type="entry name" value="RNaseH-like_sf"/>
</dbReference>
<dbReference type="Pfam" id="PF16473">
    <property type="entry name" value="Rv2179c-like"/>
    <property type="match status" value="1"/>
</dbReference>
<evidence type="ECO:0000313" key="2">
    <source>
        <dbReference type="EMBL" id="PWE52318.1"/>
    </source>
</evidence>
<dbReference type="GO" id="GO:0003676">
    <property type="term" value="F:nucleic acid binding"/>
    <property type="evidence" value="ECO:0007669"/>
    <property type="project" value="InterPro"/>
</dbReference>
<sequence>MRDLMIDIETLGTKPGSVILSIGAVTFDALTGEFGEEFYASINPASATKAGLTIDAATVQWWMEQSEEARRSAFAGDRQVGGVLAEFSTYVRRTCADRVWAKPPSFDLVLIESAFQACGMETPWHYRSPRDCRTLFDLTGTTQPSVGIAHNALDDAKAQAMGVIEAYGRFGPQA</sequence>
<dbReference type="SUPFAM" id="SSF53098">
    <property type="entry name" value="Ribonuclease H-like"/>
    <property type="match status" value="1"/>
</dbReference>
<dbReference type="InterPro" id="IPR036397">
    <property type="entry name" value="RNaseH_sf"/>
</dbReference>
<feature type="domain" description="3'-5' exoribonuclease Rv2179c-like" evidence="1">
    <location>
        <begin position="3"/>
        <end position="163"/>
    </location>
</feature>
<dbReference type="EMBL" id="QFBC01000028">
    <property type="protein sequence ID" value="PWE52318.1"/>
    <property type="molecule type" value="Genomic_DNA"/>
</dbReference>
<keyword evidence="3" id="KW-1185">Reference proteome</keyword>
<name>A0A2U2DGC3_9HYPH</name>
<organism evidence="2 3">
    <name type="scientific">Metarhizobium album</name>
    <dbReference type="NCBI Taxonomy" id="2182425"/>
    <lineage>
        <taxon>Bacteria</taxon>
        <taxon>Pseudomonadati</taxon>
        <taxon>Pseudomonadota</taxon>
        <taxon>Alphaproteobacteria</taxon>
        <taxon>Hyphomicrobiales</taxon>
        <taxon>Rhizobiaceae</taxon>
        <taxon>Metarhizobium</taxon>
    </lineage>
</organism>
<dbReference type="OrthoDB" id="256590at2"/>
<proteinExistence type="predicted"/>
<comment type="caution">
    <text evidence="2">The sequence shown here is derived from an EMBL/GenBank/DDBJ whole genome shotgun (WGS) entry which is preliminary data.</text>
</comment>
<dbReference type="AlphaFoldDB" id="A0A2U2DGC3"/>
<evidence type="ECO:0000313" key="3">
    <source>
        <dbReference type="Proteomes" id="UP000245252"/>
    </source>
</evidence>
<dbReference type="InterPro" id="IPR033390">
    <property type="entry name" value="Rv2179c-like"/>
</dbReference>
<evidence type="ECO:0000259" key="1">
    <source>
        <dbReference type="Pfam" id="PF16473"/>
    </source>
</evidence>
<reference evidence="2 3" key="1">
    <citation type="submission" date="2018-05" db="EMBL/GenBank/DDBJ databases">
        <title>The draft genome of strain NS-104.</title>
        <authorList>
            <person name="Hang P."/>
            <person name="Jiang J."/>
        </authorList>
    </citation>
    <scope>NUCLEOTIDE SEQUENCE [LARGE SCALE GENOMIC DNA]</scope>
    <source>
        <strain evidence="2 3">NS-104</strain>
    </source>
</reference>
<dbReference type="Proteomes" id="UP000245252">
    <property type="component" value="Unassembled WGS sequence"/>
</dbReference>
<protein>
    <recommendedName>
        <fullName evidence="1">3'-5' exoribonuclease Rv2179c-like domain-containing protein</fullName>
    </recommendedName>
</protein>
<dbReference type="Gene3D" id="3.30.420.10">
    <property type="entry name" value="Ribonuclease H-like superfamily/Ribonuclease H"/>
    <property type="match status" value="1"/>
</dbReference>
<gene>
    <name evidence="2" type="ORF">DEM27_31760</name>
</gene>